<sequence length="339" mass="37067">MSGSTGLVIERIDPLDDAFDAWFDAVTTSWLDVRGPDADVWAREELHAELRQKTTKTDRRAYLARVDGTVVGGAWLAMPLVDNVHRAMLVVAVLPAHRRHGHGTALLEHVEAEARAAGRTSLAGEVWWPWSLGSTGDGSPGREFAVARGYAAALIEVRRVLRLPVAAETLDRLAAEAAERHGAYTLRSWVGPVPDDIVESWAALDASLETEAPTGDLDVEAPKPDVGRVREMEQLVDAQKRTLYHSVALDAHGAVVAYTVIGYSSHDGNSYQWGTLVEAAHRGHRLGLAVKVANLRLLQSERPEVPTVSTYNAEVNAHMIHVNEAMGFDEVEWLASFQK</sequence>
<keyword evidence="3" id="KW-1185">Reference proteome</keyword>
<comment type="caution">
    <text evidence="2">The sequence shown here is derived from an EMBL/GenBank/DDBJ whole genome shotgun (WGS) entry which is preliminary data.</text>
</comment>
<dbReference type="InterPro" id="IPR016181">
    <property type="entry name" value="Acyl_CoA_acyltransferase"/>
</dbReference>
<dbReference type="GO" id="GO:0016747">
    <property type="term" value="F:acyltransferase activity, transferring groups other than amino-acyl groups"/>
    <property type="evidence" value="ECO:0007669"/>
    <property type="project" value="InterPro"/>
</dbReference>
<dbReference type="Gene3D" id="3.40.630.30">
    <property type="match status" value="1"/>
</dbReference>
<dbReference type="CDD" id="cd04301">
    <property type="entry name" value="NAT_SF"/>
    <property type="match status" value="1"/>
</dbReference>
<gene>
    <name evidence="2" type="ORF">FB381_1036</name>
</gene>
<evidence type="ECO:0000313" key="2">
    <source>
        <dbReference type="EMBL" id="TQL67163.1"/>
    </source>
</evidence>
<dbReference type="Pfam" id="PF00583">
    <property type="entry name" value="Acetyltransf_1"/>
    <property type="match status" value="1"/>
</dbReference>
<protein>
    <submittedName>
        <fullName evidence="2">Acetyltransferase (GNAT) family protein</fullName>
    </submittedName>
</protein>
<organism evidence="2 3">
    <name type="scientific">Nocardioides albertanoniae</name>
    <dbReference type="NCBI Taxonomy" id="1175486"/>
    <lineage>
        <taxon>Bacteria</taxon>
        <taxon>Bacillati</taxon>
        <taxon>Actinomycetota</taxon>
        <taxon>Actinomycetes</taxon>
        <taxon>Propionibacteriales</taxon>
        <taxon>Nocardioidaceae</taxon>
        <taxon>Nocardioides</taxon>
    </lineage>
</organism>
<evidence type="ECO:0000313" key="3">
    <source>
        <dbReference type="Proteomes" id="UP000320209"/>
    </source>
</evidence>
<keyword evidence="2" id="KW-0808">Transferase</keyword>
<dbReference type="SUPFAM" id="SSF55729">
    <property type="entry name" value="Acyl-CoA N-acyltransferases (Nat)"/>
    <property type="match status" value="2"/>
</dbReference>
<dbReference type="OrthoDB" id="4119890at2"/>
<proteinExistence type="predicted"/>
<dbReference type="EMBL" id="VFOV01000001">
    <property type="protein sequence ID" value="TQL67163.1"/>
    <property type="molecule type" value="Genomic_DNA"/>
</dbReference>
<feature type="domain" description="N-acetyltransferase" evidence="1">
    <location>
        <begin position="7"/>
        <end position="164"/>
    </location>
</feature>
<dbReference type="Proteomes" id="UP000320209">
    <property type="component" value="Unassembled WGS sequence"/>
</dbReference>
<accession>A0A543A3K0</accession>
<dbReference type="InterPro" id="IPR000182">
    <property type="entry name" value="GNAT_dom"/>
</dbReference>
<name>A0A543A3K0_9ACTN</name>
<dbReference type="RefSeq" id="WP_141779294.1">
    <property type="nucleotide sequence ID" value="NZ_VFOV01000001.1"/>
</dbReference>
<reference evidence="2 3" key="1">
    <citation type="submission" date="2019-06" db="EMBL/GenBank/DDBJ databases">
        <title>Sequencing the genomes of 1000 actinobacteria strains.</title>
        <authorList>
            <person name="Klenk H.-P."/>
        </authorList>
    </citation>
    <scope>NUCLEOTIDE SEQUENCE [LARGE SCALE GENOMIC DNA]</scope>
    <source>
        <strain evidence="2 3">DSM 25218</strain>
    </source>
</reference>
<dbReference type="PROSITE" id="PS51186">
    <property type="entry name" value="GNAT"/>
    <property type="match status" value="1"/>
</dbReference>
<dbReference type="AlphaFoldDB" id="A0A543A3K0"/>
<evidence type="ECO:0000259" key="1">
    <source>
        <dbReference type="PROSITE" id="PS51186"/>
    </source>
</evidence>